<name>F4PI42_CACFS</name>
<accession>F4PI42</accession>
<protein>
    <submittedName>
        <fullName evidence="1">Uncharacterized protein</fullName>
    </submittedName>
</protein>
<dbReference type="AlphaFoldDB" id="F4PI42"/>
<dbReference type="Proteomes" id="UP000007797">
    <property type="component" value="Unassembled WGS sequence"/>
</dbReference>
<proteinExistence type="predicted"/>
<reference evidence="2" key="1">
    <citation type="journal article" date="2011" name="Genome Res.">
        <title>Phylogeny-wide analysis of social amoeba genomes highlights ancient origins for complex intercellular communication.</title>
        <authorList>
            <person name="Heidel A.J."/>
            <person name="Lawal H.M."/>
            <person name="Felder M."/>
            <person name="Schilde C."/>
            <person name="Helps N.R."/>
            <person name="Tunggal B."/>
            <person name="Rivero F."/>
            <person name="John U."/>
            <person name="Schleicher M."/>
            <person name="Eichinger L."/>
            <person name="Platzer M."/>
            <person name="Noegel A.A."/>
            <person name="Schaap P."/>
            <person name="Gloeckner G."/>
        </authorList>
    </citation>
    <scope>NUCLEOTIDE SEQUENCE [LARGE SCALE GENOMIC DNA]</scope>
    <source>
        <strain evidence="2">SH3</strain>
    </source>
</reference>
<gene>
    <name evidence="1" type="ORF">DFA_03574</name>
</gene>
<evidence type="ECO:0000313" key="2">
    <source>
        <dbReference type="Proteomes" id="UP000007797"/>
    </source>
</evidence>
<dbReference type="EMBL" id="GL883006">
    <property type="protein sequence ID" value="EGG25325.1"/>
    <property type="molecule type" value="Genomic_DNA"/>
</dbReference>
<dbReference type="GeneID" id="14877284"/>
<sequence>MSDKGEKLTGGEQSEYVCTTIPIQSLHDMDWMTNHQIERVLEYKIPKVVAHKDDSSYHQLYHRCCEINLIVDGDDDDVIKEYVTKCLKLRVGTEFKRDREF</sequence>
<dbReference type="KEGG" id="dfa:DFA_03574"/>
<organism evidence="1 2">
    <name type="scientific">Cavenderia fasciculata</name>
    <name type="common">Slime mold</name>
    <name type="synonym">Dictyostelium fasciculatum</name>
    <dbReference type="NCBI Taxonomy" id="261658"/>
    <lineage>
        <taxon>Eukaryota</taxon>
        <taxon>Amoebozoa</taxon>
        <taxon>Evosea</taxon>
        <taxon>Eumycetozoa</taxon>
        <taxon>Dictyostelia</taxon>
        <taxon>Acytosteliales</taxon>
        <taxon>Cavenderiaceae</taxon>
        <taxon>Cavenderia</taxon>
    </lineage>
</organism>
<keyword evidence="2" id="KW-1185">Reference proteome</keyword>
<evidence type="ECO:0000313" key="1">
    <source>
        <dbReference type="EMBL" id="EGG25325.1"/>
    </source>
</evidence>
<dbReference type="RefSeq" id="XP_004363176.1">
    <property type="nucleotide sequence ID" value="XM_004363119.1"/>
</dbReference>